<evidence type="ECO:0000313" key="3">
    <source>
        <dbReference type="EMBL" id="EWS71986.1"/>
    </source>
</evidence>
<dbReference type="KEGG" id="tet:TTHERM_000457099"/>
<dbReference type="GeneID" id="24439077"/>
<dbReference type="InParanoid" id="W7XDQ6"/>
<feature type="chain" id="PRO_5012859103" evidence="2">
    <location>
        <begin position="16"/>
        <end position="223"/>
    </location>
</feature>
<keyword evidence="1 3" id="KW-0812">Transmembrane</keyword>
<feature type="signal peptide" evidence="2">
    <location>
        <begin position="1"/>
        <end position="15"/>
    </location>
</feature>
<dbReference type="Proteomes" id="UP000009168">
    <property type="component" value="Unassembled WGS sequence"/>
</dbReference>
<accession>W7XDQ6</accession>
<dbReference type="EMBL" id="GG662464">
    <property type="protein sequence ID" value="EWS71986.1"/>
    <property type="molecule type" value="Genomic_DNA"/>
</dbReference>
<feature type="transmembrane region" description="Helical" evidence="1">
    <location>
        <begin position="25"/>
        <end position="42"/>
    </location>
</feature>
<feature type="transmembrane region" description="Helical" evidence="1">
    <location>
        <begin position="63"/>
        <end position="85"/>
    </location>
</feature>
<evidence type="ECO:0000313" key="4">
    <source>
        <dbReference type="Proteomes" id="UP000009168"/>
    </source>
</evidence>
<keyword evidence="1" id="KW-1133">Transmembrane helix</keyword>
<dbReference type="AlphaFoldDB" id="W7XDQ6"/>
<keyword evidence="1" id="KW-0472">Membrane</keyword>
<keyword evidence="4" id="KW-1185">Reference proteome</keyword>
<proteinExistence type="predicted"/>
<protein>
    <submittedName>
        <fullName evidence="3">Transmembrane protein, putative</fullName>
    </submittedName>
</protein>
<gene>
    <name evidence="3" type="ORF">TTHERM_000457099</name>
</gene>
<reference evidence="4" key="1">
    <citation type="journal article" date="2006" name="PLoS Biol.">
        <title>Macronuclear genome sequence of the ciliate Tetrahymena thermophila, a model eukaryote.</title>
        <authorList>
            <person name="Eisen J.A."/>
            <person name="Coyne R.S."/>
            <person name="Wu M."/>
            <person name="Wu D."/>
            <person name="Thiagarajan M."/>
            <person name="Wortman J.R."/>
            <person name="Badger J.H."/>
            <person name="Ren Q."/>
            <person name="Amedeo P."/>
            <person name="Jones K.M."/>
            <person name="Tallon L.J."/>
            <person name="Delcher A.L."/>
            <person name="Salzberg S.L."/>
            <person name="Silva J.C."/>
            <person name="Haas B.J."/>
            <person name="Majoros W.H."/>
            <person name="Farzad M."/>
            <person name="Carlton J.M."/>
            <person name="Smith R.K. Jr."/>
            <person name="Garg J."/>
            <person name="Pearlman R.E."/>
            <person name="Karrer K.M."/>
            <person name="Sun L."/>
            <person name="Manning G."/>
            <person name="Elde N.C."/>
            <person name="Turkewitz A.P."/>
            <person name="Asai D.J."/>
            <person name="Wilkes D.E."/>
            <person name="Wang Y."/>
            <person name="Cai H."/>
            <person name="Collins K."/>
            <person name="Stewart B.A."/>
            <person name="Lee S.R."/>
            <person name="Wilamowska K."/>
            <person name="Weinberg Z."/>
            <person name="Ruzzo W.L."/>
            <person name="Wloga D."/>
            <person name="Gaertig J."/>
            <person name="Frankel J."/>
            <person name="Tsao C.-C."/>
            <person name="Gorovsky M.A."/>
            <person name="Keeling P.J."/>
            <person name="Waller R.F."/>
            <person name="Patron N.J."/>
            <person name="Cherry J.M."/>
            <person name="Stover N.A."/>
            <person name="Krieger C.J."/>
            <person name="del Toro C."/>
            <person name="Ryder H.F."/>
            <person name="Williamson S.C."/>
            <person name="Barbeau R.A."/>
            <person name="Hamilton E.P."/>
            <person name="Orias E."/>
        </authorList>
    </citation>
    <scope>NUCLEOTIDE SEQUENCE [LARGE SCALE GENOMIC DNA]</scope>
    <source>
        <strain evidence="4">SB210</strain>
    </source>
</reference>
<sequence length="223" mass="26598">MLGILNSCLFLTTLAYNLNENSDCIQNLQFFVIQFLTPIFHLKFTHNLLLEPFINAKMQIAKLVFQFIIQWVICFRYLTITVFHFAEHYQYFLNLFHLQMVINYQLIDFGSLLNSSPKSNFSSISLFILICLVYNWMIGFLFNLMIIPLMYLVCIRIPSELIFHNLIIDISQNIFLFQQKAFFRDLIPCQINYCMIKSSFKHNQSSQYYYLFARICQLHLNLL</sequence>
<name>W7XDQ6_TETTS</name>
<feature type="transmembrane region" description="Helical" evidence="1">
    <location>
        <begin position="126"/>
        <end position="153"/>
    </location>
</feature>
<evidence type="ECO:0000256" key="2">
    <source>
        <dbReference type="SAM" id="SignalP"/>
    </source>
</evidence>
<dbReference type="RefSeq" id="XP_012655486.1">
    <property type="nucleotide sequence ID" value="XM_012800032.1"/>
</dbReference>
<evidence type="ECO:0000256" key="1">
    <source>
        <dbReference type="SAM" id="Phobius"/>
    </source>
</evidence>
<organism evidence="3 4">
    <name type="scientific">Tetrahymena thermophila (strain SB210)</name>
    <dbReference type="NCBI Taxonomy" id="312017"/>
    <lineage>
        <taxon>Eukaryota</taxon>
        <taxon>Sar</taxon>
        <taxon>Alveolata</taxon>
        <taxon>Ciliophora</taxon>
        <taxon>Intramacronucleata</taxon>
        <taxon>Oligohymenophorea</taxon>
        <taxon>Hymenostomatida</taxon>
        <taxon>Tetrahymenina</taxon>
        <taxon>Tetrahymenidae</taxon>
        <taxon>Tetrahymena</taxon>
    </lineage>
</organism>
<keyword evidence="2" id="KW-0732">Signal</keyword>